<reference evidence="3" key="1">
    <citation type="submission" date="2017-06" db="EMBL/GenBank/DDBJ databases">
        <authorList>
            <person name="Rodrigo-Torres L."/>
            <person name="Arahal R.D."/>
            <person name="Lucena T."/>
        </authorList>
    </citation>
    <scope>NUCLEOTIDE SEQUENCE [LARGE SCALE GENOMIC DNA]</scope>
    <source>
        <strain evidence="3">CECT 9192</strain>
    </source>
</reference>
<dbReference type="InterPro" id="IPR002654">
    <property type="entry name" value="Glyco_trans_25"/>
</dbReference>
<accession>A0A1Y6MMD7</accession>
<keyword evidence="3" id="KW-1185">Reference proteome</keyword>
<dbReference type="GO" id="GO:0016740">
    <property type="term" value="F:transferase activity"/>
    <property type="evidence" value="ECO:0007669"/>
    <property type="project" value="UniProtKB-KW"/>
</dbReference>
<protein>
    <submittedName>
        <fullName evidence="2">Glycosyltransferase family 25 (LPS biosynthesis protein)</fullName>
    </submittedName>
</protein>
<gene>
    <name evidence="2" type="ORF">PAND9192_02936</name>
</gene>
<name>A0A1Y6MMD7_9GAMM</name>
<dbReference type="CDD" id="cd06532">
    <property type="entry name" value="Glyco_transf_25"/>
    <property type="match status" value="1"/>
</dbReference>
<sequence length="238" mass="27621">MKVFLISLKTKTYRRQRAIQLLDEQRLDYEIIDAVDGCLGEHPLLQRYDEEKFILHRGRKALVGELGCYASHMLAWEKAIEYNQPIIVLEDDFILDANFQYVISKIKDWTTKRHFIRLEPWRTKLFYTVENKGEVTLVKFLKVPQCATGYIITPKCAQAFINASDKITLPVDVFIRYTYLHKQAIYGVQPSVVFLGGDEKSTIGCRKKKIKKPVIKIKKAAVRLYSAVRCAFVNIISR</sequence>
<evidence type="ECO:0000259" key="1">
    <source>
        <dbReference type="Pfam" id="PF01755"/>
    </source>
</evidence>
<feature type="domain" description="Glycosyl transferase family 25" evidence="1">
    <location>
        <begin position="2"/>
        <end position="175"/>
    </location>
</feature>
<evidence type="ECO:0000313" key="3">
    <source>
        <dbReference type="Proteomes" id="UP000195719"/>
    </source>
</evidence>
<dbReference type="RefSeq" id="WP_087854369.1">
    <property type="nucleotide sequence ID" value="NZ_FYAJ01000006.1"/>
</dbReference>
<dbReference type="Proteomes" id="UP000195719">
    <property type="component" value="Unassembled WGS sequence"/>
</dbReference>
<keyword evidence="2" id="KW-0808">Transferase</keyword>
<proteinExistence type="predicted"/>
<dbReference type="AlphaFoldDB" id="A0A1Y6MMD7"/>
<evidence type="ECO:0000313" key="2">
    <source>
        <dbReference type="EMBL" id="SMY37089.1"/>
    </source>
</evidence>
<dbReference type="EMBL" id="FYAJ01000006">
    <property type="protein sequence ID" value="SMY37089.1"/>
    <property type="molecule type" value="Genomic_DNA"/>
</dbReference>
<organism evidence="2 3">
    <name type="scientific">Photobacterium andalusiense</name>
    <dbReference type="NCBI Taxonomy" id="2204296"/>
    <lineage>
        <taxon>Bacteria</taxon>
        <taxon>Pseudomonadati</taxon>
        <taxon>Pseudomonadota</taxon>
        <taxon>Gammaproteobacteria</taxon>
        <taxon>Vibrionales</taxon>
        <taxon>Vibrionaceae</taxon>
        <taxon>Photobacterium</taxon>
    </lineage>
</organism>
<dbReference type="Pfam" id="PF01755">
    <property type="entry name" value="Glyco_transf_25"/>
    <property type="match status" value="1"/>
</dbReference>